<evidence type="ECO:0000256" key="7">
    <source>
        <dbReference type="PIRSR" id="PIRSR600223-1"/>
    </source>
</evidence>
<reference evidence="12" key="1">
    <citation type="journal article" date="2017" name="Proc. Natl. Acad. Sci. U.S.A.">
        <title>Simulation of Deepwater Horizon oil plume reveals substrate specialization within a complex community of hydrocarbon-degraders.</title>
        <authorList>
            <person name="Hu P."/>
            <person name="Dubinsky E.A."/>
            <person name="Probst A.J."/>
            <person name="Wang J."/>
            <person name="Sieber C.M.K."/>
            <person name="Tom L.M."/>
            <person name="Gardinali P."/>
            <person name="Banfield J.F."/>
            <person name="Atlas R.M."/>
            <person name="Andersen G.L."/>
        </authorList>
    </citation>
    <scope>NUCLEOTIDE SEQUENCE [LARGE SCALE GENOMIC DNA]</scope>
</reference>
<dbReference type="InterPro" id="IPR019758">
    <property type="entry name" value="Pept_S26A_signal_pept_1_CS"/>
</dbReference>
<dbReference type="NCBIfam" id="TIGR02227">
    <property type="entry name" value="sigpep_I_bact"/>
    <property type="match status" value="1"/>
</dbReference>
<evidence type="ECO:0000256" key="1">
    <source>
        <dbReference type="ARBA" id="ARBA00000677"/>
    </source>
</evidence>
<dbReference type="GO" id="GO:0009003">
    <property type="term" value="F:signal peptidase activity"/>
    <property type="evidence" value="ECO:0007669"/>
    <property type="project" value="UniProtKB-EC"/>
</dbReference>
<keyword evidence="8" id="KW-1133">Transmembrane helix</keyword>
<feature type="active site" evidence="7">
    <location>
        <position position="48"/>
    </location>
</feature>
<feature type="transmembrane region" description="Helical" evidence="8">
    <location>
        <begin position="21"/>
        <end position="39"/>
    </location>
</feature>
<dbReference type="Proteomes" id="UP000196531">
    <property type="component" value="Unassembled WGS sequence"/>
</dbReference>
<dbReference type="GO" id="GO:0004252">
    <property type="term" value="F:serine-type endopeptidase activity"/>
    <property type="evidence" value="ECO:0007669"/>
    <property type="project" value="InterPro"/>
</dbReference>
<comment type="catalytic activity">
    <reaction evidence="1 8">
        <text>Cleavage of hydrophobic, N-terminal signal or leader sequences from secreted and periplasmic proteins.</text>
        <dbReference type="EC" id="3.4.21.89"/>
    </reaction>
</comment>
<evidence type="ECO:0000256" key="6">
    <source>
        <dbReference type="ARBA" id="ARBA00022801"/>
    </source>
</evidence>
<dbReference type="InterPro" id="IPR019533">
    <property type="entry name" value="Peptidase_S26"/>
</dbReference>
<dbReference type="PANTHER" id="PTHR43390:SF1">
    <property type="entry name" value="CHLOROPLAST PROCESSING PEPTIDASE"/>
    <property type="match status" value="1"/>
</dbReference>
<dbReference type="InterPro" id="IPR019756">
    <property type="entry name" value="Pept_S26A_signal_pept_1_Ser-AS"/>
</dbReference>
<dbReference type="GO" id="GO:0006465">
    <property type="term" value="P:signal peptide processing"/>
    <property type="evidence" value="ECO:0007669"/>
    <property type="project" value="InterPro"/>
</dbReference>
<comment type="similarity">
    <text evidence="2 9">Belongs to the peptidase S26 family.</text>
</comment>
<evidence type="ECO:0000256" key="3">
    <source>
        <dbReference type="ARBA" id="ARBA00013208"/>
    </source>
</evidence>
<keyword evidence="5 8" id="KW-0645">Protease</keyword>
<gene>
    <name evidence="11" type="ORF">A9Q84_21285</name>
</gene>
<keyword evidence="6 8" id="KW-0378">Hydrolase</keyword>
<comment type="caution">
    <text evidence="11">The sequence shown here is derived from an EMBL/GenBank/DDBJ whole genome shotgun (WGS) entry which is preliminary data.</text>
</comment>
<sequence>MEDFEENVPINPKSNKLQREVLSLFAIVFTILVFRSSFYEPYRIPSGSMIPTLKIGDYIIVNKFAYGLKYPFSDMAIGDINLNPSYVFKQEMPRRGDVIVFKYPKDPSTSYIKRVIGLPGDTIEIKDKIVFVNDQPMEMVETDATPFLKDMDEKFKKYKLNFFKVSVEKKHHFIQQDSDNYYLVNKDKITIPDGEIFVMGDNRDFSYDSRFWGTVPVEYVKGRAEMVWFSIVFPVDGGVFKFRPSRIGNSIE</sequence>
<dbReference type="InterPro" id="IPR019757">
    <property type="entry name" value="Pept_S26A_signal_pept_1_Lys-AS"/>
</dbReference>
<dbReference type="CDD" id="cd06530">
    <property type="entry name" value="S26_SPase_I"/>
    <property type="match status" value="1"/>
</dbReference>
<comment type="subcellular location">
    <subcellularLocation>
        <location evidence="9">Membrane</location>
        <topology evidence="9">Single-pass type II membrane protein</topology>
    </subcellularLocation>
</comment>
<proteinExistence type="inferred from homology"/>
<dbReference type="PRINTS" id="PR00727">
    <property type="entry name" value="LEADERPTASE"/>
</dbReference>
<dbReference type="PROSITE" id="PS00501">
    <property type="entry name" value="SPASE_I_1"/>
    <property type="match status" value="1"/>
</dbReference>
<evidence type="ECO:0000256" key="5">
    <source>
        <dbReference type="ARBA" id="ARBA00022670"/>
    </source>
</evidence>
<feature type="active site" evidence="7">
    <location>
        <position position="113"/>
    </location>
</feature>
<dbReference type="EC" id="3.4.21.89" evidence="3 8"/>
<evidence type="ECO:0000256" key="9">
    <source>
        <dbReference type="RuleBase" id="RU362042"/>
    </source>
</evidence>
<dbReference type="AlphaFoldDB" id="A0A1Y5F707"/>
<dbReference type="InterPro" id="IPR000223">
    <property type="entry name" value="Pept_S26A_signal_pept_1"/>
</dbReference>
<dbReference type="SUPFAM" id="SSF51306">
    <property type="entry name" value="LexA/Signal peptidase"/>
    <property type="match status" value="1"/>
</dbReference>
<evidence type="ECO:0000313" key="11">
    <source>
        <dbReference type="EMBL" id="OUR93040.1"/>
    </source>
</evidence>
<evidence type="ECO:0000259" key="10">
    <source>
        <dbReference type="Pfam" id="PF10502"/>
    </source>
</evidence>
<organism evidence="11 12">
    <name type="scientific">Halobacteriovorax marinus</name>
    <dbReference type="NCBI Taxonomy" id="97084"/>
    <lineage>
        <taxon>Bacteria</taxon>
        <taxon>Pseudomonadati</taxon>
        <taxon>Bdellovibrionota</taxon>
        <taxon>Bacteriovoracia</taxon>
        <taxon>Bacteriovoracales</taxon>
        <taxon>Halobacteriovoraceae</taxon>
        <taxon>Halobacteriovorax</taxon>
    </lineage>
</organism>
<name>A0A1Y5F707_9BACT</name>
<evidence type="ECO:0000256" key="8">
    <source>
        <dbReference type="RuleBase" id="RU003993"/>
    </source>
</evidence>
<keyword evidence="8" id="KW-0472">Membrane</keyword>
<dbReference type="PROSITE" id="PS00760">
    <property type="entry name" value="SPASE_I_2"/>
    <property type="match status" value="1"/>
</dbReference>
<dbReference type="InterPro" id="IPR036286">
    <property type="entry name" value="LexA/Signal_pep-like_sf"/>
</dbReference>
<dbReference type="EMBL" id="MAAO01000016">
    <property type="protein sequence ID" value="OUR93040.1"/>
    <property type="molecule type" value="Genomic_DNA"/>
</dbReference>
<dbReference type="GO" id="GO:0016020">
    <property type="term" value="C:membrane"/>
    <property type="evidence" value="ECO:0007669"/>
    <property type="project" value="UniProtKB-SubCell"/>
</dbReference>
<dbReference type="Pfam" id="PF10502">
    <property type="entry name" value="Peptidase_S26"/>
    <property type="match status" value="1"/>
</dbReference>
<dbReference type="Gene3D" id="2.10.109.10">
    <property type="entry name" value="Umud Fragment, subunit A"/>
    <property type="match status" value="1"/>
</dbReference>
<feature type="domain" description="Peptidase S26" evidence="10">
    <location>
        <begin position="21"/>
        <end position="229"/>
    </location>
</feature>
<evidence type="ECO:0000256" key="4">
    <source>
        <dbReference type="ARBA" id="ARBA00019232"/>
    </source>
</evidence>
<keyword evidence="8" id="KW-0812">Transmembrane</keyword>
<evidence type="ECO:0000256" key="2">
    <source>
        <dbReference type="ARBA" id="ARBA00009370"/>
    </source>
</evidence>
<dbReference type="PANTHER" id="PTHR43390">
    <property type="entry name" value="SIGNAL PEPTIDASE I"/>
    <property type="match status" value="1"/>
</dbReference>
<evidence type="ECO:0000313" key="12">
    <source>
        <dbReference type="Proteomes" id="UP000196531"/>
    </source>
</evidence>
<accession>A0A1Y5F707</accession>
<protein>
    <recommendedName>
        <fullName evidence="4 8">Signal peptidase I</fullName>
        <ecNumber evidence="3 8">3.4.21.89</ecNumber>
    </recommendedName>
</protein>
<dbReference type="PROSITE" id="PS00761">
    <property type="entry name" value="SPASE_I_3"/>
    <property type="match status" value="1"/>
</dbReference>